<evidence type="ECO:0000256" key="3">
    <source>
        <dbReference type="ARBA" id="ARBA00005854"/>
    </source>
</evidence>
<gene>
    <name evidence="14" type="ORF">LHA_2613</name>
</gene>
<organism evidence="14 15">
    <name type="scientific">Legionella hackeliae</name>
    <dbReference type="NCBI Taxonomy" id="449"/>
    <lineage>
        <taxon>Bacteria</taxon>
        <taxon>Pseudomonadati</taxon>
        <taxon>Pseudomonadota</taxon>
        <taxon>Gammaproteobacteria</taxon>
        <taxon>Legionellales</taxon>
        <taxon>Legionellaceae</taxon>
        <taxon>Legionella</taxon>
    </lineage>
</organism>
<dbReference type="PATRIC" id="fig|449.7.peg.2574"/>
<evidence type="ECO:0000256" key="10">
    <source>
        <dbReference type="ARBA" id="ARBA00048126"/>
    </source>
</evidence>
<dbReference type="PANTHER" id="PTHR42938">
    <property type="entry name" value="FORMATE DEHYDROGENASE 1"/>
    <property type="match status" value="1"/>
</dbReference>
<dbReference type="PROSITE" id="PS51671">
    <property type="entry name" value="ACT"/>
    <property type="match status" value="1"/>
</dbReference>
<dbReference type="InterPro" id="IPR029753">
    <property type="entry name" value="D-isomer_DH_CS"/>
</dbReference>
<dbReference type="InterPro" id="IPR029752">
    <property type="entry name" value="D-isomer_DH_CS1"/>
</dbReference>
<dbReference type="SUPFAM" id="SSF51735">
    <property type="entry name" value="NAD(P)-binding Rossmann-fold domains"/>
    <property type="match status" value="1"/>
</dbReference>
<dbReference type="SUPFAM" id="SSF52283">
    <property type="entry name" value="Formate/glycerate dehydrogenase catalytic domain-like"/>
    <property type="match status" value="1"/>
</dbReference>
<dbReference type="HOGENOM" id="CLU_019796_9_0_6"/>
<dbReference type="AlphaFoldDB" id="A0A0A8UX13"/>
<evidence type="ECO:0000256" key="8">
    <source>
        <dbReference type="ARBA" id="ARBA00023027"/>
    </source>
</evidence>
<dbReference type="Pfam" id="PF02826">
    <property type="entry name" value="2-Hacid_dh_C"/>
    <property type="match status" value="1"/>
</dbReference>
<dbReference type="InterPro" id="IPR036291">
    <property type="entry name" value="NAD(P)-bd_dom_sf"/>
</dbReference>
<dbReference type="PROSITE" id="PS00065">
    <property type="entry name" value="D_2_HYDROXYACID_DH_1"/>
    <property type="match status" value="1"/>
</dbReference>
<dbReference type="GO" id="GO:0051287">
    <property type="term" value="F:NAD binding"/>
    <property type="evidence" value="ECO:0007669"/>
    <property type="project" value="InterPro"/>
</dbReference>
<evidence type="ECO:0000256" key="9">
    <source>
        <dbReference type="ARBA" id="ARBA00030455"/>
    </source>
</evidence>
<dbReference type="CDD" id="cd12174">
    <property type="entry name" value="PGDH_like_3"/>
    <property type="match status" value="1"/>
</dbReference>
<dbReference type="EC" id="1.1.1.95" evidence="5"/>
<comment type="similarity">
    <text evidence="3 12">Belongs to the D-isomer specific 2-hydroxyacid dehydrogenase family.</text>
</comment>
<dbReference type="OrthoDB" id="9805416at2"/>
<evidence type="ECO:0000256" key="12">
    <source>
        <dbReference type="RuleBase" id="RU003719"/>
    </source>
</evidence>
<protein>
    <recommendedName>
        <fullName evidence="6">D-3-phosphoglycerate dehydrogenase</fullName>
        <ecNumber evidence="4">1.1.1.399</ecNumber>
        <ecNumber evidence="5">1.1.1.95</ecNumber>
    </recommendedName>
    <alternativeName>
        <fullName evidence="9">2-oxoglutarate reductase</fullName>
    </alternativeName>
</protein>
<feature type="domain" description="ACT" evidence="13">
    <location>
        <begin position="324"/>
        <end position="396"/>
    </location>
</feature>
<accession>A0A0A8UX13</accession>
<comment type="pathway">
    <text evidence="2">Amino-acid biosynthesis; L-serine biosynthesis; L-serine from 3-phospho-D-glycerate: step 1/3.</text>
</comment>
<dbReference type="STRING" id="449.LHA_2613"/>
<dbReference type="Pfam" id="PF00389">
    <property type="entry name" value="2-Hacid_dh"/>
    <property type="match status" value="1"/>
</dbReference>
<comment type="catalytic activity">
    <reaction evidence="11">
        <text>(2R)-3-phosphoglycerate + NAD(+) = 3-phosphooxypyruvate + NADH + H(+)</text>
        <dbReference type="Rhea" id="RHEA:12641"/>
        <dbReference type="ChEBI" id="CHEBI:15378"/>
        <dbReference type="ChEBI" id="CHEBI:18110"/>
        <dbReference type="ChEBI" id="CHEBI:57540"/>
        <dbReference type="ChEBI" id="CHEBI:57945"/>
        <dbReference type="ChEBI" id="CHEBI:58272"/>
        <dbReference type="EC" id="1.1.1.95"/>
    </reaction>
</comment>
<dbReference type="UniPathway" id="UPA00135">
    <property type="reaction ID" value="UER00196"/>
</dbReference>
<keyword evidence="7 12" id="KW-0560">Oxidoreductase</keyword>
<keyword evidence="8" id="KW-0520">NAD</keyword>
<dbReference type="PROSITE" id="PS00670">
    <property type="entry name" value="D_2_HYDROXYACID_DH_2"/>
    <property type="match status" value="1"/>
</dbReference>
<evidence type="ECO:0000256" key="1">
    <source>
        <dbReference type="ARBA" id="ARBA00003800"/>
    </source>
</evidence>
<dbReference type="PANTHER" id="PTHR42938:SF47">
    <property type="entry name" value="HYDROXYPYRUVATE REDUCTASE"/>
    <property type="match status" value="1"/>
</dbReference>
<dbReference type="InterPro" id="IPR002912">
    <property type="entry name" value="ACT_dom"/>
</dbReference>
<dbReference type="SUPFAM" id="SSF55021">
    <property type="entry name" value="ACT-like"/>
    <property type="match status" value="1"/>
</dbReference>
<dbReference type="GO" id="GO:0004617">
    <property type="term" value="F:phosphoglycerate dehydrogenase activity"/>
    <property type="evidence" value="ECO:0007669"/>
    <property type="project" value="UniProtKB-EC"/>
</dbReference>
<reference evidence="15" key="1">
    <citation type="submission" date="2014-09" db="EMBL/GenBank/DDBJ databases">
        <authorList>
            <person name="Gomez-Valero L."/>
        </authorList>
    </citation>
    <scope>NUCLEOTIDE SEQUENCE [LARGE SCALE GENOMIC DNA]</scope>
    <source>
        <strain evidence="15">ATCC35250</strain>
    </source>
</reference>
<dbReference type="RefSeq" id="WP_045106776.1">
    <property type="nucleotide sequence ID" value="NZ_LN681225.1"/>
</dbReference>
<keyword evidence="15" id="KW-1185">Reference proteome</keyword>
<dbReference type="EMBL" id="LN681225">
    <property type="protein sequence ID" value="CEK11617.1"/>
    <property type="molecule type" value="Genomic_DNA"/>
</dbReference>
<evidence type="ECO:0000313" key="15">
    <source>
        <dbReference type="Proteomes" id="UP000032803"/>
    </source>
</evidence>
<sequence>MFKIQTLDNMLKKASIHLNSKNYNLSEFIDDPDAILLRSTSLHEYLFGKNLKAIARAGTGTDNIPVNYLTKIGVPVFFAPGANSNAVKELVIAAILMGYRNLSESHYFIDELNVNKQSNQLKSLIEEGKKKFVGHEILAKTLGVVGLGCIGVKVANSALALGMKVIGYDPGMSINNALDLMPGVQKTSELYDIYKNSDIVTLHIPLKPETANFINQESLQFFKHNTLLLNFSRETIVNESAIIEYIKRGTLMGYITDFPTRELVNCKKVLCFPHLGASTVESEQKCAQIAIKNLQNFLEKGFIDQSVNFPNISLTPTYEKNYQRLLIINSNTPGALSQITTQIGKLGYNIEQITNKSQNDIAINLLDLSGPNISFSQFDNVLNKIESLIRLRIINSNLSST</sequence>
<dbReference type="Gene3D" id="3.40.50.720">
    <property type="entry name" value="NAD(P)-binding Rossmann-like Domain"/>
    <property type="match status" value="2"/>
</dbReference>
<evidence type="ECO:0000256" key="11">
    <source>
        <dbReference type="ARBA" id="ARBA00048731"/>
    </source>
</evidence>
<dbReference type="EC" id="1.1.1.399" evidence="4"/>
<dbReference type="KEGG" id="lha:LHA_2613"/>
<evidence type="ECO:0000256" key="5">
    <source>
        <dbReference type="ARBA" id="ARBA00013143"/>
    </source>
</evidence>
<dbReference type="InterPro" id="IPR006139">
    <property type="entry name" value="D-isomer_2_OHA_DH_cat_dom"/>
</dbReference>
<dbReference type="InterPro" id="IPR045865">
    <property type="entry name" value="ACT-like_dom_sf"/>
</dbReference>
<evidence type="ECO:0000256" key="6">
    <source>
        <dbReference type="ARBA" id="ARBA00021582"/>
    </source>
</evidence>
<name>A0A0A8UX13_LEGHA</name>
<dbReference type="InterPro" id="IPR006140">
    <property type="entry name" value="D-isomer_DH_NAD-bd"/>
</dbReference>
<evidence type="ECO:0000256" key="4">
    <source>
        <dbReference type="ARBA" id="ARBA00013001"/>
    </source>
</evidence>
<proteinExistence type="inferred from homology"/>
<evidence type="ECO:0000256" key="7">
    <source>
        <dbReference type="ARBA" id="ARBA00023002"/>
    </source>
</evidence>
<dbReference type="Proteomes" id="UP000032803">
    <property type="component" value="Chromosome I"/>
</dbReference>
<evidence type="ECO:0000256" key="2">
    <source>
        <dbReference type="ARBA" id="ARBA00005216"/>
    </source>
</evidence>
<evidence type="ECO:0000259" key="13">
    <source>
        <dbReference type="PROSITE" id="PS51671"/>
    </source>
</evidence>
<comment type="catalytic activity">
    <reaction evidence="10">
        <text>(R)-2-hydroxyglutarate + NAD(+) = 2-oxoglutarate + NADH + H(+)</text>
        <dbReference type="Rhea" id="RHEA:49612"/>
        <dbReference type="ChEBI" id="CHEBI:15378"/>
        <dbReference type="ChEBI" id="CHEBI:15801"/>
        <dbReference type="ChEBI" id="CHEBI:16810"/>
        <dbReference type="ChEBI" id="CHEBI:57540"/>
        <dbReference type="ChEBI" id="CHEBI:57945"/>
        <dbReference type="EC" id="1.1.1.399"/>
    </reaction>
</comment>
<dbReference type="Gene3D" id="3.30.70.260">
    <property type="match status" value="1"/>
</dbReference>
<evidence type="ECO:0000313" key="14">
    <source>
        <dbReference type="EMBL" id="CEK11617.1"/>
    </source>
</evidence>
<comment type="function">
    <text evidence="1">Catalyzes the reversible oxidation of 3-phospho-D-glycerate to 3-phosphonooxypyruvate, the first step of the phosphorylated L-serine biosynthesis pathway. Also catalyzes the reversible oxidation of 2-hydroxyglutarate to 2-oxoglutarate.</text>
</comment>